<accession>M0IM55</accession>
<comment type="caution">
    <text evidence="2">The sequence shown here is derived from an EMBL/GenBank/DDBJ whole genome shotgun (WGS) entry which is preliminary data.</text>
</comment>
<dbReference type="Proteomes" id="UP000011508">
    <property type="component" value="Unassembled WGS sequence"/>
</dbReference>
<reference evidence="2 3" key="1">
    <citation type="journal article" date="2014" name="PLoS Genet.">
        <title>Phylogenetically driven sequencing of extremely halophilic archaea reveals strategies for static and dynamic osmo-response.</title>
        <authorList>
            <person name="Becker E.A."/>
            <person name="Seitzer P.M."/>
            <person name="Tritt A."/>
            <person name="Larsen D."/>
            <person name="Krusor M."/>
            <person name="Yao A.I."/>
            <person name="Wu D."/>
            <person name="Madern D."/>
            <person name="Eisen J.A."/>
            <person name="Darling A.E."/>
            <person name="Facciotti M.T."/>
        </authorList>
    </citation>
    <scope>NUCLEOTIDE SEQUENCE [LARGE SCALE GENOMIC DNA]</scope>
    <source>
        <strain evidence="2 3">ATCC BAA-897</strain>
    </source>
</reference>
<gene>
    <name evidence="2" type="ORF">C441_03352</name>
</gene>
<dbReference type="EMBL" id="AOLM01000004">
    <property type="protein sequence ID" value="ELZ97835.1"/>
    <property type="molecule type" value="Genomic_DNA"/>
</dbReference>
<sequence>MFESANTLLLIPLIDGFVQLINLRRQVRVFFFYLLNALLLHLTVLFHFRISGPRRLLMDFIN</sequence>
<evidence type="ECO:0000313" key="3">
    <source>
        <dbReference type="Proteomes" id="UP000011508"/>
    </source>
</evidence>
<proteinExistence type="predicted"/>
<keyword evidence="1" id="KW-0472">Membrane</keyword>
<evidence type="ECO:0000313" key="2">
    <source>
        <dbReference type="EMBL" id="ELZ97835.1"/>
    </source>
</evidence>
<keyword evidence="1" id="KW-0812">Transmembrane</keyword>
<evidence type="ECO:0000256" key="1">
    <source>
        <dbReference type="SAM" id="Phobius"/>
    </source>
</evidence>
<keyword evidence="3" id="KW-1185">Reference proteome</keyword>
<dbReference type="AlphaFoldDB" id="M0IM55"/>
<feature type="transmembrane region" description="Helical" evidence="1">
    <location>
        <begin position="30"/>
        <end position="48"/>
    </location>
</feature>
<name>M0IM55_9EURY</name>
<keyword evidence="1" id="KW-1133">Transmembrane helix</keyword>
<protein>
    <submittedName>
        <fullName evidence="2">Uncharacterized protein</fullName>
    </submittedName>
</protein>
<organism evidence="2 3">
    <name type="scientific">Haloferax sulfurifontis ATCC BAA-897</name>
    <dbReference type="NCBI Taxonomy" id="662480"/>
    <lineage>
        <taxon>Archaea</taxon>
        <taxon>Methanobacteriati</taxon>
        <taxon>Methanobacteriota</taxon>
        <taxon>Stenosarchaea group</taxon>
        <taxon>Halobacteria</taxon>
        <taxon>Halobacteriales</taxon>
        <taxon>Haloferacaceae</taxon>
        <taxon>Haloferax</taxon>
    </lineage>
</organism>